<accession>A0ABT3G005</accession>
<dbReference type="Proteomes" id="UP001165653">
    <property type="component" value="Unassembled WGS sequence"/>
</dbReference>
<gene>
    <name evidence="2" type="ORF">OJ996_06275</name>
</gene>
<organism evidence="2 3">
    <name type="scientific">Luteolibacter rhizosphaerae</name>
    <dbReference type="NCBI Taxonomy" id="2989719"/>
    <lineage>
        <taxon>Bacteria</taxon>
        <taxon>Pseudomonadati</taxon>
        <taxon>Verrucomicrobiota</taxon>
        <taxon>Verrucomicrobiia</taxon>
        <taxon>Verrucomicrobiales</taxon>
        <taxon>Verrucomicrobiaceae</taxon>
        <taxon>Luteolibacter</taxon>
    </lineage>
</organism>
<evidence type="ECO:0000313" key="2">
    <source>
        <dbReference type="EMBL" id="MCW1913168.1"/>
    </source>
</evidence>
<evidence type="ECO:0008006" key="4">
    <source>
        <dbReference type="Google" id="ProtNLM"/>
    </source>
</evidence>
<evidence type="ECO:0000313" key="3">
    <source>
        <dbReference type="Proteomes" id="UP001165653"/>
    </source>
</evidence>
<evidence type="ECO:0000256" key="1">
    <source>
        <dbReference type="SAM" id="MobiDB-lite"/>
    </source>
</evidence>
<dbReference type="RefSeq" id="WP_264512350.1">
    <property type="nucleotide sequence ID" value="NZ_JAPDDR010000003.1"/>
</dbReference>
<comment type="caution">
    <text evidence="2">The sequence shown here is derived from an EMBL/GenBank/DDBJ whole genome shotgun (WGS) entry which is preliminary data.</text>
</comment>
<proteinExistence type="predicted"/>
<protein>
    <recommendedName>
        <fullName evidence="4">HEAT repeat protein</fullName>
    </recommendedName>
</protein>
<dbReference type="EMBL" id="JAPDDR010000003">
    <property type="protein sequence ID" value="MCW1913168.1"/>
    <property type="molecule type" value="Genomic_DNA"/>
</dbReference>
<name>A0ABT3G005_9BACT</name>
<sequence length="202" mass="21466">MAPSSSPRPRLLLIALALVIGGVGCFLALRRPSGAPSAAPEAGLSSPRPAVAPPASASASPDFDPAYPQWTPTERSEYLKKAAALKGTPRTEFIKSAYRVELDPFMRVEILSYFEDGDPEPGPTQLLSLLVQTEPDAMVREAILMTASTHGDLGKPILDRGLQDGEEDVRVLARELLDEMAEGEVAVPDPRAAMGAPVIPGR</sequence>
<feature type="compositionally biased region" description="Low complexity" evidence="1">
    <location>
        <begin position="36"/>
        <end position="61"/>
    </location>
</feature>
<reference evidence="2" key="1">
    <citation type="submission" date="2022-10" db="EMBL/GenBank/DDBJ databases">
        <title>Luteolibacter sp. GHJ8, whole genome shotgun sequencing project.</title>
        <authorList>
            <person name="Zhao G."/>
            <person name="Shen L."/>
        </authorList>
    </citation>
    <scope>NUCLEOTIDE SEQUENCE</scope>
    <source>
        <strain evidence="2">GHJ8</strain>
    </source>
</reference>
<keyword evidence="3" id="KW-1185">Reference proteome</keyword>
<feature type="region of interest" description="Disordered" evidence="1">
    <location>
        <begin position="36"/>
        <end position="70"/>
    </location>
</feature>